<evidence type="ECO:0000313" key="2">
    <source>
        <dbReference type="EMBL" id="GAO13981.1"/>
    </source>
</evidence>
<feature type="compositionally biased region" description="Low complexity" evidence="1">
    <location>
        <begin position="213"/>
        <end position="233"/>
    </location>
</feature>
<dbReference type="Proteomes" id="UP000054053">
    <property type="component" value="Unassembled WGS sequence"/>
</dbReference>
<name>A0A1B5KSU9_USTVR</name>
<evidence type="ECO:0000256" key="1">
    <source>
        <dbReference type="SAM" id="MobiDB-lite"/>
    </source>
</evidence>
<organism evidence="2 3">
    <name type="scientific">Ustilaginoidea virens</name>
    <name type="common">Rice false smut fungus</name>
    <name type="synonym">Villosiclava virens</name>
    <dbReference type="NCBI Taxonomy" id="1159556"/>
    <lineage>
        <taxon>Eukaryota</taxon>
        <taxon>Fungi</taxon>
        <taxon>Dikarya</taxon>
        <taxon>Ascomycota</taxon>
        <taxon>Pezizomycotina</taxon>
        <taxon>Sordariomycetes</taxon>
        <taxon>Hypocreomycetidae</taxon>
        <taxon>Hypocreales</taxon>
        <taxon>Clavicipitaceae</taxon>
        <taxon>Ustilaginoidea</taxon>
    </lineage>
</organism>
<accession>A0A1B5KSU9</accession>
<sequence length="430" mass="47272">MPRPKIPGAPEPKRRSRKGCWLCRCISSDIYQGRVKAARLNVEKNILLVESEFMKDDAIFIPAFFPQVDGLDQVIIIYICLKTGEVCDYSVRLNWQGRRTKRSVVDEDEEDGPVPKDNCIRWHHHGFSMEQIQVLGVPLEQRLDLDIIEPVDDGQKQDASTDLVSVVSNAICSGQPTVLTRSNLIFIDESQQLLSATANPEAHIVKRRLADSQSCSTASSSRSGSGMDSPVSSQRKRTRSLAQLEQLEPGPNPSLALYKQKQGPSSSVALLPCRDLFDAPLTPAASSPSDDVAHCRNWTELHSSGSPDSWSSSGNGESEDLFIPPGCLWDDSGPFSLQESPSYSEIHPLGSGAFYGYDQGVADEDVLRNNENRAVLQPLAAHRSGHGILDFAQGAKARRKRGTNGAINGSYYDNMVPVIIPWAFEPLPDM</sequence>
<reference evidence="3" key="1">
    <citation type="journal article" date="2016" name="Genome Announc.">
        <title>Genome sequence of Ustilaginoidea virens IPU010, a rice pathogenic fungus causing false smut.</title>
        <authorList>
            <person name="Kumagai T."/>
            <person name="Ishii T."/>
            <person name="Terai G."/>
            <person name="Umemura M."/>
            <person name="Machida M."/>
            <person name="Asai K."/>
        </authorList>
    </citation>
    <scope>NUCLEOTIDE SEQUENCE [LARGE SCALE GENOMIC DNA]</scope>
    <source>
        <strain evidence="3">IPU010</strain>
    </source>
</reference>
<evidence type="ECO:0000313" key="3">
    <source>
        <dbReference type="Proteomes" id="UP000054053"/>
    </source>
</evidence>
<dbReference type="EMBL" id="BBTG02000018">
    <property type="protein sequence ID" value="GAO13981.1"/>
    <property type="molecule type" value="Genomic_DNA"/>
</dbReference>
<comment type="caution">
    <text evidence="2">The sequence shown here is derived from an EMBL/GenBank/DDBJ whole genome shotgun (WGS) entry which is preliminary data.</text>
</comment>
<gene>
    <name evidence="2" type="ORF">UVI_02035340</name>
</gene>
<feature type="region of interest" description="Disordered" evidence="1">
    <location>
        <begin position="213"/>
        <end position="261"/>
    </location>
</feature>
<protein>
    <submittedName>
        <fullName evidence="2">Uncharacterized protein</fullName>
    </submittedName>
</protein>
<proteinExistence type="predicted"/>
<dbReference type="AlphaFoldDB" id="A0A1B5KSU9"/>